<keyword evidence="7 9" id="KW-1133">Transmembrane helix</keyword>
<evidence type="ECO:0000256" key="3">
    <source>
        <dbReference type="ARBA" id="ARBA00022475"/>
    </source>
</evidence>
<dbReference type="EMBL" id="NIBU01000002">
    <property type="protein sequence ID" value="PHM38616.1"/>
    <property type="molecule type" value="Genomic_DNA"/>
</dbReference>
<keyword evidence="6 9" id="KW-0812">Transmembrane</keyword>
<dbReference type="Gene3D" id="1.20.120.1780">
    <property type="entry name" value="UbiA prenyltransferase"/>
    <property type="match status" value="1"/>
</dbReference>
<dbReference type="NCBIfam" id="NF004751">
    <property type="entry name" value="PRK06080.1-3"/>
    <property type="match status" value="1"/>
</dbReference>
<dbReference type="PANTHER" id="PTHR13929:SF0">
    <property type="entry name" value="UBIA PRENYLTRANSFERASE DOMAIN-CONTAINING PROTEIN 1"/>
    <property type="match status" value="1"/>
</dbReference>
<evidence type="ECO:0000313" key="14">
    <source>
        <dbReference type="Proteomes" id="UP000224871"/>
    </source>
</evidence>
<evidence type="ECO:0000313" key="11">
    <source>
        <dbReference type="EMBL" id="PHM38616.1"/>
    </source>
</evidence>
<dbReference type="PIRSF" id="PIRSF005355">
    <property type="entry name" value="UBIAD1"/>
    <property type="match status" value="1"/>
</dbReference>
<feature type="transmembrane region" description="Helical" evidence="9">
    <location>
        <begin position="201"/>
        <end position="218"/>
    </location>
</feature>
<accession>A0A1N6MS12</accession>
<dbReference type="GO" id="GO:0009234">
    <property type="term" value="P:menaquinone biosynthetic process"/>
    <property type="evidence" value="ECO:0007669"/>
    <property type="project" value="UniProtKB-UniRule"/>
</dbReference>
<evidence type="ECO:0000256" key="2">
    <source>
        <dbReference type="ARBA" id="ARBA00022428"/>
    </source>
</evidence>
<organism evidence="12 13">
    <name type="scientific">Xenorhabdus innexi</name>
    <dbReference type="NCBI Taxonomy" id="290109"/>
    <lineage>
        <taxon>Bacteria</taxon>
        <taxon>Pseudomonadati</taxon>
        <taxon>Pseudomonadota</taxon>
        <taxon>Gammaproteobacteria</taxon>
        <taxon>Enterobacterales</taxon>
        <taxon>Morganellaceae</taxon>
        <taxon>Xenorhabdus</taxon>
    </lineage>
</organism>
<reference evidence="13" key="1">
    <citation type="submission" date="2016-12" db="EMBL/GenBank/DDBJ databases">
        <authorList>
            <person name="Gaudriault S."/>
        </authorList>
    </citation>
    <scope>NUCLEOTIDE SEQUENCE [LARGE SCALE GENOMIC DNA]</scope>
    <source>
        <strain evidence="13">HGB1681 (deposited as PTA-6826 in the American Type Culture Collection)</strain>
    </source>
</reference>
<keyword evidence="5 9" id="KW-0808">Transferase</keyword>
<comment type="function">
    <text evidence="9">Conversion of 1,4-dihydroxy-2-naphthoate (DHNA) to demethylmenaquinone (DMK).</text>
</comment>
<keyword evidence="8 9" id="KW-0472">Membrane</keyword>
<feature type="transmembrane region" description="Helical" evidence="9">
    <location>
        <begin position="142"/>
        <end position="163"/>
    </location>
</feature>
<comment type="similarity">
    <text evidence="9">Belongs to the MenA family. Type 1 subfamily.</text>
</comment>
<proteinExistence type="inferred from homology"/>
<dbReference type="FunFam" id="1.10.357.140:FF:000016">
    <property type="entry name" value="1,4-dihydroxy-2-naphthoate octaprenyltransferase"/>
    <property type="match status" value="1"/>
</dbReference>
<protein>
    <recommendedName>
        <fullName evidence="9 10">1,4-dihydroxy-2-naphthoate octaprenyltransferase</fullName>
        <shortName evidence="9">DHNA-octaprenyltransferase</shortName>
        <ecNumber evidence="9 10">2.5.1.74</ecNumber>
    </recommendedName>
</protein>
<dbReference type="UniPathway" id="UPA00079">
    <property type="reaction ID" value="UER00168"/>
</dbReference>
<dbReference type="GO" id="GO:0046428">
    <property type="term" value="F:1,4-dihydroxy-2-naphthoate polyprenyltransferase activity"/>
    <property type="evidence" value="ECO:0007669"/>
    <property type="project" value="UniProtKB-UniRule"/>
</dbReference>
<feature type="transmembrane region" description="Helical" evidence="9">
    <location>
        <begin position="88"/>
        <end position="108"/>
    </location>
</feature>
<dbReference type="Pfam" id="PF01040">
    <property type="entry name" value="UbiA"/>
    <property type="match status" value="1"/>
</dbReference>
<evidence type="ECO:0000313" key="12">
    <source>
        <dbReference type="EMBL" id="SIP71627.1"/>
    </source>
</evidence>
<feature type="transmembrane region" description="Helical" evidence="9">
    <location>
        <begin position="272"/>
        <end position="293"/>
    </location>
</feature>
<feature type="transmembrane region" description="Helical" evidence="9">
    <location>
        <begin position="224"/>
        <end position="244"/>
    </location>
</feature>
<sequence length="349" mass="37785">MRGRSLSVISRSIDNYVTGVSERSQQRGGLKDEGYITHDIFDDNMNSTTTSSQIQAWLESLRPKTLPLAIAAIMTGSALASWSGHFSWSVALLAFLTASLLQILSNLANDYGDVTKGSDTEQRIGPKRGMQKGLITAQQMKTALKITVLLSCLSGIALITAACQSTSDIIGFLGLGLLAIIAAITYTVGAKPYGYMGLGDLSVLIFFGWLSVLGTYYLQAHTFSLSTVLPATACGLLSVAVLNINNLRDIETDSQNGKNTLAVRLGGTKARYYHAALLAGAMFCFIAFTLLYLNNWYSWLFLLASPMLLKHVLQVLRDPTAEGMRPQLVQMVKVALLTNILFSIGLILN</sequence>
<dbReference type="NCBIfam" id="TIGR00751">
    <property type="entry name" value="menA"/>
    <property type="match status" value="1"/>
</dbReference>
<evidence type="ECO:0000256" key="5">
    <source>
        <dbReference type="ARBA" id="ARBA00022679"/>
    </source>
</evidence>
<dbReference type="Proteomes" id="UP000196435">
    <property type="component" value="Unassembled WGS sequence"/>
</dbReference>
<comment type="subcellular location">
    <subcellularLocation>
        <location evidence="9">Cell membrane</location>
        <topology evidence="9">Multi-pass membrane protein</topology>
    </subcellularLocation>
    <subcellularLocation>
        <location evidence="1">Membrane</location>
        <topology evidence="1">Multi-pass membrane protein</topology>
    </subcellularLocation>
</comment>
<evidence type="ECO:0000256" key="8">
    <source>
        <dbReference type="ARBA" id="ARBA00023136"/>
    </source>
</evidence>
<dbReference type="AlphaFoldDB" id="A0A1N6MS12"/>
<dbReference type="NCBIfam" id="NF004750">
    <property type="entry name" value="PRK06080.1-2"/>
    <property type="match status" value="1"/>
</dbReference>
<name>A0A1N6MS12_9GAMM</name>
<dbReference type="InterPro" id="IPR026046">
    <property type="entry name" value="UBIAD1"/>
</dbReference>
<evidence type="ECO:0000256" key="10">
    <source>
        <dbReference type="NCBIfam" id="TIGR00751"/>
    </source>
</evidence>
<dbReference type="Gene3D" id="1.10.357.140">
    <property type="entry name" value="UbiA prenyltransferase"/>
    <property type="match status" value="1"/>
</dbReference>
<gene>
    <name evidence="9 12" type="primary">menA</name>
    <name evidence="11" type="ORF">Xinn_00314</name>
    <name evidence="12" type="ORF">XIS1_1210037</name>
</gene>
<keyword evidence="2 9" id="KW-0474">Menaquinone biosynthesis</keyword>
<evidence type="ECO:0000256" key="4">
    <source>
        <dbReference type="ARBA" id="ARBA00022519"/>
    </source>
</evidence>
<dbReference type="InterPro" id="IPR004657">
    <property type="entry name" value="MenA"/>
</dbReference>
<reference evidence="11 14" key="3">
    <citation type="journal article" date="2017" name="Nat. Microbiol.">
        <title>Natural product diversity associated with the nematode symbionts Photorhabdus and Xenorhabdus.</title>
        <authorList>
            <person name="Tobias N.J."/>
            <person name="Wolff H."/>
            <person name="Djahanschiri B."/>
            <person name="Grundmann F."/>
            <person name="Kronenwerth M."/>
            <person name="Shi Y.M."/>
            <person name="Simonyi S."/>
            <person name="Grun P."/>
            <person name="Shapiro-Ilan D."/>
            <person name="Pidot S.J."/>
            <person name="Stinear T.P."/>
            <person name="Ebersberger I."/>
            <person name="Bode H.B."/>
        </authorList>
    </citation>
    <scope>NUCLEOTIDE SEQUENCE [LARGE SCALE GENOMIC DNA]</scope>
    <source>
        <strain evidence="11 14">DSM 16336</strain>
    </source>
</reference>
<keyword evidence="3 9" id="KW-1003">Cell membrane</keyword>
<evidence type="ECO:0000256" key="6">
    <source>
        <dbReference type="ARBA" id="ARBA00022692"/>
    </source>
</evidence>
<comment type="pathway">
    <text evidence="9">Quinol/quinone metabolism; menaquinone biosynthesis; menaquinol from 1,4-dihydroxy-2-naphthoate: step 1/2.</text>
</comment>
<dbReference type="GO" id="GO:0005886">
    <property type="term" value="C:plasma membrane"/>
    <property type="evidence" value="ECO:0007669"/>
    <property type="project" value="UniProtKB-SubCell"/>
</dbReference>
<reference evidence="12" key="2">
    <citation type="submission" date="2016-12" db="EMBL/GenBank/DDBJ databases">
        <authorList>
            <person name="Song W.-J."/>
            <person name="Kurnit D.M."/>
        </authorList>
    </citation>
    <scope>NUCLEOTIDE SEQUENCE [LARGE SCALE GENOMIC DNA]</scope>
    <source>
        <strain evidence="12">HGB1681</strain>
    </source>
</reference>
<keyword evidence="14" id="KW-1185">Reference proteome</keyword>
<comment type="catalytic activity">
    <reaction evidence="9">
        <text>an all-trans-polyprenyl diphosphate + 1,4-dihydroxy-2-naphthoate + H(+) = a 2-demethylmenaquinol + CO2 + diphosphate</text>
        <dbReference type="Rhea" id="RHEA:26478"/>
        <dbReference type="Rhea" id="RHEA-COMP:9563"/>
        <dbReference type="Rhea" id="RHEA-COMP:9564"/>
        <dbReference type="ChEBI" id="CHEBI:11173"/>
        <dbReference type="ChEBI" id="CHEBI:15378"/>
        <dbReference type="ChEBI" id="CHEBI:16526"/>
        <dbReference type="ChEBI" id="CHEBI:33019"/>
        <dbReference type="ChEBI" id="CHEBI:55437"/>
        <dbReference type="ChEBI" id="CHEBI:58914"/>
        <dbReference type="EC" id="2.5.1.74"/>
    </reaction>
</comment>
<evidence type="ECO:0000256" key="7">
    <source>
        <dbReference type="ARBA" id="ARBA00022989"/>
    </source>
</evidence>
<dbReference type="GO" id="GO:0042371">
    <property type="term" value="P:vitamin K biosynthetic process"/>
    <property type="evidence" value="ECO:0007669"/>
    <property type="project" value="TreeGrafter"/>
</dbReference>
<evidence type="ECO:0000313" key="13">
    <source>
        <dbReference type="Proteomes" id="UP000196435"/>
    </source>
</evidence>
<dbReference type="InterPro" id="IPR044878">
    <property type="entry name" value="UbiA_sf"/>
</dbReference>
<dbReference type="HAMAP" id="MF_01937">
    <property type="entry name" value="MenA_1"/>
    <property type="match status" value="1"/>
</dbReference>
<feature type="transmembrane region" description="Helical" evidence="9">
    <location>
        <begin position="65"/>
        <end position="82"/>
    </location>
</feature>
<evidence type="ECO:0000256" key="9">
    <source>
        <dbReference type="HAMAP-Rule" id="MF_01937"/>
    </source>
</evidence>
<dbReference type="InterPro" id="IPR000537">
    <property type="entry name" value="UbiA_prenyltransferase"/>
</dbReference>
<feature type="transmembrane region" description="Helical" evidence="9">
    <location>
        <begin position="169"/>
        <end position="189"/>
    </location>
</feature>
<dbReference type="PANTHER" id="PTHR13929">
    <property type="entry name" value="1,4-DIHYDROXY-2-NAPHTHOATE OCTAPRENYLTRANSFERASE"/>
    <property type="match status" value="1"/>
</dbReference>
<dbReference type="EMBL" id="FTLG01000026">
    <property type="protein sequence ID" value="SIP71627.1"/>
    <property type="molecule type" value="Genomic_DNA"/>
</dbReference>
<evidence type="ECO:0000256" key="1">
    <source>
        <dbReference type="ARBA" id="ARBA00004141"/>
    </source>
</evidence>
<dbReference type="EC" id="2.5.1.74" evidence="9 10"/>
<feature type="transmembrane region" description="Helical" evidence="9">
    <location>
        <begin position="328"/>
        <end position="348"/>
    </location>
</feature>
<dbReference type="Proteomes" id="UP000224871">
    <property type="component" value="Unassembled WGS sequence"/>
</dbReference>
<keyword evidence="4" id="KW-0997">Cell inner membrane</keyword>
<dbReference type="CDD" id="cd13962">
    <property type="entry name" value="PT_UbiA_UBIAD1"/>
    <property type="match status" value="1"/>
</dbReference>